<evidence type="ECO:0000313" key="3">
    <source>
        <dbReference type="Proteomes" id="UP000028828"/>
    </source>
</evidence>
<feature type="compositionally biased region" description="Low complexity" evidence="1">
    <location>
        <begin position="653"/>
        <end position="664"/>
    </location>
</feature>
<feature type="region of interest" description="Disordered" evidence="1">
    <location>
        <begin position="228"/>
        <end position="269"/>
    </location>
</feature>
<protein>
    <submittedName>
        <fullName evidence="2">Uncharacterized protein</fullName>
    </submittedName>
</protein>
<name>A0A086JAW2_TOXGO</name>
<evidence type="ECO:0000313" key="2">
    <source>
        <dbReference type="EMBL" id="KFG29280.1"/>
    </source>
</evidence>
<reference evidence="2 3" key="1">
    <citation type="submission" date="2014-03" db="EMBL/GenBank/DDBJ databases">
        <authorList>
            <person name="Sibley D."/>
            <person name="Venepally P."/>
            <person name="Karamycheva S."/>
            <person name="Hadjithomas M."/>
            <person name="Khan A."/>
            <person name="Brunk B."/>
            <person name="Roos D."/>
            <person name="Caler E."/>
            <person name="Lorenzi H."/>
        </authorList>
    </citation>
    <scope>NUCLEOTIDE SEQUENCE [LARGE SCALE GENOMIC DNA]</scope>
    <source>
        <strain evidence="3">p89</strain>
    </source>
</reference>
<organism evidence="2 3">
    <name type="scientific">Toxoplasma gondii p89</name>
    <dbReference type="NCBI Taxonomy" id="943119"/>
    <lineage>
        <taxon>Eukaryota</taxon>
        <taxon>Sar</taxon>
        <taxon>Alveolata</taxon>
        <taxon>Apicomplexa</taxon>
        <taxon>Conoidasida</taxon>
        <taxon>Coccidia</taxon>
        <taxon>Eucoccidiorida</taxon>
        <taxon>Eimeriorina</taxon>
        <taxon>Sarcocystidae</taxon>
        <taxon>Toxoplasma</taxon>
    </lineage>
</organism>
<dbReference type="EMBL" id="AEYI02002188">
    <property type="protein sequence ID" value="KFG29280.1"/>
    <property type="molecule type" value="Genomic_DNA"/>
</dbReference>
<feature type="region of interest" description="Disordered" evidence="1">
    <location>
        <begin position="606"/>
        <end position="678"/>
    </location>
</feature>
<feature type="compositionally biased region" description="Polar residues" evidence="1">
    <location>
        <begin position="237"/>
        <end position="246"/>
    </location>
</feature>
<accession>A0A086JAW2</accession>
<feature type="compositionally biased region" description="Basic and acidic residues" evidence="1">
    <location>
        <begin position="610"/>
        <end position="625"/>
    </location>
</feature>
<dbReference type="OrthoDB" id="331786at2759"/>
<feature type="compositionally biased region" description="Polar residues" evidence="1">
    <location>
        <begin position="117"/>
        <end position="128"/>
    </location>
</feature>
<proteinExistence type="predicted"/>
<feature type="region of interest" description="Disordered" evidence="1">
    <location>
        <begin position="155"/>
        <end position="176"/>
    </location>
</feature>
<sequence length="934" mass="101855">MLKTAEIAWQPRVSPLRSHASFNSVSAASRSQASLPRQLTMGSTGRGSTRSLRFLSVSLCKQASPFCLSELAVGAPLLTAAPTHREAPLDITQRSLSRLSRGTAEGRRRGCVGARFPQTTPGESSAETSPPLLRGTFPSLEEPRGISSRRLLCGRLPSRPSPASASVSDEGGRSARFQRGDSRLFGAFKAPVSPGVSQGNGPNSSCFVVLDSGASWGRGSDVFTGPLGSTRSKHFARSSSKTNPLALSTPRKERSEKTSPKREQAGREKRPGLFDELLSTFESFRSRETQKMNSSASVLGVQSIHTRSDANAVLSRFQAAIQPGGWDTGIPLVPFLLLAPLASLLVYAFLWKSLWRPLKREEERTGRLALTPGEDGKKALHSPSPKPFSLSLVPLYASDLLSHLGPFLAKHVESRGVCKRALSELQDPLLAREAKGSALAALQTMLQYPSIARHLCSTKIGSRFSSPSSCPTASPHSPPGETDDETEGHRGKKTQDTGTELKQQRDKTPLEIVLSVFVGENLPEGIVKQSTEWLLELSCLCTILRHTPPEDREVPYDLLLRLVNANASLWAHEPSFEELRGRILLKLLENTSNALTVYDREAPQLQARSVESDSGHQTEKDELSVPEKVLSSDHGSSADLAEQASAKNESSPEHASSSSAPSDASEVETQEEKKGTQDTPRLVLDLLLHPGPYTTPDSIFLQLWPVGQRIRAGEPEHALRRAVKLLRSFVEARDEARISERHASDELRENSVSLSSSASSFWSKLRGRESRKQAGEKDASGDYGAQDVSPLSAALLLCDTSLPSPRRSPPWRMKLLLRDLETDLLCVLSVVFLGVFSRKSGGESLFGEVGKIALTGIRALRGLAILEAAYHLETNFIHSPAYYEATDSDMIKQSLGLVTFNGLLAAAVFRTHKYALLPFFLLRIRDMFAMDFRI</sequence>
<feature type="compositionally biased region" description="Polar residues" evidence="1">
    <location>
        <begin position="464"/>
        <end position="475"/>
    </location>
</feature>
<comment type="caution">
    <text evidence="2">The sequence shown here is derived from an EMBL/GenBank/DDBJ whole genome shotgun (WGS) entry which is preliminary data.</text>
</comment>
<feature type="region of interest" description="Disordered" evidence="1">
    <location>
        <begin position="464"/>
        <end position="505"/>
    </location>
</feature>
<dbReference type="AlphaFoldDB" id="A0A086JAW2"/>
<feature type="region of interest" description="Disordered" evidence="1">
    <location>
        <begin position="100"/>
        <end position="140"/>
    </location>
</feature>
<feature type="compositionally biased region" description="Low complexity" evidence="1">
    <location>
        <begin position="157"/>
        <end position="168"/>
    </location>
</feature>
<evidence type="ECO:0000256" key="1">
    <source>
        <dbReference type="SAM" id="MobiDB-lite"/>
    </source>
</evidence>
<gene>
    <name evidence="2" type="ORF">TGP89_209020</name>
</gene>
<dbReference type="Proteomes" id="UP000028828">
    <property type="component" value="Unassembled WGS sequence"/>
</dbReference>
<dbReference type="VEuPathDB" id="ToxoDB:TGP89_209020"/>
<feature type="compositionally biased region" description="Basic and acidic residues" evidence="1">
    <location>
        <begin position="250"/>
        <end position="269"/>
    </location>
</feature>